<reference evidence="1 2" key="1">
    <citation type="submission" date="2016-11" db="EMBL/GenBank/DDBJ databases">
        <authorList>
            <person name="Jaros S."/>
            <person name="Januszkiewicz K."/>
            <person name="Wedrychowicz H."/>
        </authorList>
    </citation>
    <scope>NUCLEOTIDE SEQUENCE [LARGE SCALE GENOMIC DNA]</scope>
    <source>
        <strain evidence="1 2">DSM 44666</strain>
    </source>
</reference>
<dbReference type="OrthoDB" id="2990732at2"/>
<accession>A0A1M4ZWW8</accession>
<sequence>MTKKRFYDAFLDGYKPAIQFETYSRHFNRVSDLPFPSYQLDEDLCMFFQTEELKQTYLDRMNGVNENSYEEIYIMGTTLGFPEKSVDLYAKARVLEAKTGIYPTEEEKMYKIGVNWAGFEFAGFLNVLEPDIQWLWNTYNQSKAVEEPFYLWTEESSYIEVPLGDFERLEEVKVYIMKERGLIPAVKG</sequence>
<dbReference type="AlphaFoldDB" id="A0A1M4ZWW8"/>
<dbReference type="STRING" id="112248.SAMN05444392_11123"/>
<name>A0A1M4ZWW8_9BACL</name>
<proteinExistence type="predicted"/>
<dbReference type="EMBL" id="FQVL01000011">
    <property type="protein sequence ID" value="SHF22501.1"/>
    <property type="molecule type" value="Genomic_DNA"/>
</dbReference>
<organism evidence="1 2">
    <name type="scientific">Seinonella peptonophila</name>
    <dbReference type="NCBI Taxonomy" id="112248"/>
    <lineage>
        <taxon>Bacteria</taxon>
        <taxon>Bacillati</taxon>
        <taxon>Bacillota</taxon>
        <taxon>Bacilli</taxon>
        <taxon>Bacillales</taxon>
        <taxon>Thermoactinomycetaceae</taxon>
        <taxon>Seinonella</taxon>
    </lineage>
</organism>
<protein>
    <submittedName>
        <fullName evidence="1">Uncharacterized protein</fullName>
    </submittedName>
</protein>
<evidence type="ECO:0000313" key="1">
    <source>
        <dbReference type="EMBL" id="SHF22501.1"/>
    </source>
</evidence>
<gene>
    <name evidence="1" type="ORF">SAMN05444392_11123</name>
</gene>
<evidence type="ECO:0000313" key="2">
    <source>
        <dbReference type="Proteomes" id="UP000184476"/>
    </source>
</evidence>
<dbReference type="Proteomes" id="UP000184476">
    <property type="component" value="Unassembled WGS sequence"/>
</dbReference>
<dbReference type="RefSeq" id="WP_073156235.1">
    <property type="nucleotide sequence ID" value="NZ_FQVL01000011.1"/>
</dbReference>
<keyword evidence="2" id="KW-1185">Reference proteome</keyword>